<keyword evidence="2" id="KW-1185">Reference proteome</keyword>
<dbReference type="AlphaFoldDB" id="A0A0L6UBE7"/>
<proteinExistence type="predicted"/>
<dbReference type="Proteomes" id="UP000037035">
    <property type="component" value="Unassembled WGS sequence"/>
</dbReference>
<evidence type="ECO:0000313" key="1">
    <source>
        <dbReference type="EMBL" id="KNZ45864.1"/>
    </source>
</evidence>
<sequence>MLNPITAAKPLSTRIMQSVSSDEVDGMIKDRMRRTSLSPSYWFFFSFPCRRIKADIKPLLERCQDQEKRINTLKESKIKEDSYDKQESLHPHLLSTRTAVSHLSHLASRAKKTISMIPNQTYWAVINWNWLAQKYYPIPILLEANMKLEKYIARQRHYEMKLTNHLSIGKSCFPLLRRLILILLTIKILIDMRITNQVMQFMNDLVPAEYLPSLLSHRDVPLRDHQPHSSPPNDDVDQTPPKRLSDFVAYLIWIAMVKLELF</sequence>
<organism evidence="1 2">
    <name type="scientific">Puccinia sorghi</name>
    <dbReference type="NCBI Taxonomy" id="27349"/>
    <lineage>
        <taxon>Eukaryota</taxon>
        <taxon>Fungi</taxon>
        <taxon>Dikarya</taxon>
        <taxon>Basidiomycota</taxon>
        <taxon>Pucciniomycotina</taxon>
        <taxon>Pucciniomycetes</taxon>
        <taxon>Pucciniales</taxon>
        <taxon>Pucciniaceae</taxon>
        <taxon>Puccinia</taxon>
    </lineage>
</organism>
<protein>
    <submittedName>
        <fullName evidence="1">Uncharacterized protein</fullName>
    </submittedName>
</protein>
<dbReference type="OrthoDB" id="2499753at2759"/>
<accession>A0A0L6UBE7</accession>
<evidence type="ECO:0000313" key="2">
    <source>
        <dbReference type="Proteomes" id="UP000037035"/>
    </source>
</evidence>
<name>A0A0L6UBE7_9BASI</name>
<dbReference type="VEuPathDB" id="FungiDB:VP01_773g15"/>
<dbReference type="EMBL" id="LAVV01013205">
    <property type="protein sequence ID" value="KNZ45864.1"/>
    <property type="molecule type" value="Genomic_DNA"/>
</dbReference>
<comment type="caution">
    <text evidence="1">The sequence shown here is derived from an EMBL/GenBank/DDBJ whole genome shotgun (WGS) entry which is preliminary data.</text>
</comment>
<gene>
    <name evidence="1" type="ORF">VP01_773g15</name>
</gene>
<reference evidence="1 2" key="1">
    <citation type="submission" date="2015-08" db="EMBL/GenBank/DDBJ databases">
        <title>Next Generation Sequencing and Analysis of the Genome of Puccinia sorghi L Schw, the Causal Agent of Maize Common Rust.</title>
        <authorList>
            <person name="Rochi L."/>
            <person name="Burguener G."/>
            <person name="Darino M."/>
            <person name="Turjanski A."/>
            <person name="Kreff E."/>
            <person name="Dieguez M.J."/>
            <person name="Sacco F."/>
        </authorList>
    </citation>
    <scope>NUCLEOTIDE SEQUENCE [LARGE SCALE GENOMIC DNA]</scope>
    <source>
        <strain evidence="1 2">RO10H11247</strain>
    </source>
</reference>